<dbReference type="PANTHER" id="PTHR30419:SF8">
    <property type="entry name" value="NITROGEN ASSIMILATION TRANSCRIPTIONAL ACTIVATOR-RELATED"/>
    <property type="match status" value="1"/>
</dbReference>
<dbReference type="InterPro" id="IPR036388">
    <property type="entry name" value="WH-like_DNA-bd_sf"/>
</dbReference>
<dbReference type="PROSITE" id="PS50931">
    <property type="entry name" value="HTH_LYSR"/>
    <property type="match status" value="1"/>
</dbReference>
<evidence type="ECO:0000313" key="6">
    <source>
        <dbReference type="EMBL" id="SDG35323.1"/>
    </source>
</evidence>
<dbReference type="GO" id="GO:0003677">
    <property type="term" value="F:DNA binding"/>
    <property type="evidence" value="ECO:0007669"/>
    <property type="project" value="UniProtKB-KW"/>
</dbReference>
<dbReference type="PANTHER" id="PTHR30419">
    <property type="entry name" value="HTH-TYPE TRANSCRIPTIONAL REGULATOR YBHD"/>
    <property type="match status" value="1"/>
</dbReference>
<dbReference type="RefSeq" id="WP_093153379.1">
    <property type="nucleotide sequence ID" value="NZ_FNBW01000015.1"/>
</dbReference>
<dbReference type="PRINTS" id="PR00039">
    <property type="entry name" value="HTHLYSR"/>
</dbReference>
<dbReference type="GO" id="GO:0003700">
    <property type="term" value="F:DNA-binding transcription factor activity"/>
    <property type="evidence" value="ECO:0007669"/>
    <property type="project" value="InterPro"/>
</dbReference>
<dbReference type="Gene3D" id="1.10.10.10">
    <property type="entry name" value="Winged helix-like DNA-binding domain superfamily/Winged helix DNA-binding domain"/>
    <property type="match status" value="1"/>
</dbReference>
<dbReference type="FunFam" id="1.10.10.10:FF:000001">
    <property type="entry name" value="LysR family transcriptional regulator"/>
    <property type="match status" value="1"/>
</dbReference>
<keyword evidence="3 6" id="KW-0238">DNA-binding</keyword>
<dbReference type="Proteomes" id="UP000198615">
    <property type="component" value="Unassembled WGS sequence"/>
</dbReference>
<keyword evidence="4" id="KW-0804">Transcription</keyword>
<dbReference type="OrthoDB" id="7282659at2"/>
<dbReference type="InterPro" id="IPR050950">
    <property type="entry name" value="HTH-type_LysR_regulators"/>
</dbReference>
<name>A0A8G2BL71_9PROT</name>
<comment type="caution">
    <text evidence="6">The sequence shown here is derived from an EMBL/GenBank/DDBJ whole genome shotgun (WGS) entry which is preliminary data.</text>
</comment>
<dbReference type="SUPFAM" id="SSF46785">
    <property type="entry name" value="Winged helix' DNA-binding domain"/>
    <property type="match status" value="1"/>
</dbReference>
<evidence type="ECO:0000256" key="1">
    <source>
        <dbReference type="ARBA" id="ARBA00009437"/>
    </source>
</evidence>
<evidence type="ECO:0000256" key="4">
    <source>
        <dbReference type="ARBA" id="ARBA00023163"/>
    </source>
</evidence>
<keyword evidence="7" id="KW-1185">Reference proteome</keyword>
<gene>
    <name evidence="6" type="ORF">SAMN05660686_04120</name>
</gene>
<dbReference type="InterPro" id="IPR005119">
    <property type="entry name" value="LysR_subst-bd"/>
</dbReference>
<sequence length="302" mass="33140">MDYLLKEIAVFVRIIELGSFRAAAEDLNLTQSALTQRLKKLEEAVGVRLIERTTRTVAPTVVGGSFLPVAKRMLVQFEQSMEDLNTLIRARTGQVTIASLISVATYVLPGALKRFTAAHPNVSVRIFDDPELEIAGRIRRGEAEFGIDMETADQDPDVEVTPLLEDRYVLVFHPDYPGVPSGAVAWADLAELPLVTYGARSGTNRLMHERLAGLPRTGKWRYEVQHLSTLLGLVRAGLGVGIVPTLAMAGQEEGALLQRPLVAPDMRRTIVLVQRRGAELSPAAEILKAFTLAEFERFGDTG</sequence>
<dbReference type="Pfam" id="PF03466">
    <property type="entry name" value="LysR_substrate"/>
    <property type="match status" value="1"/>
</dbReference>
<feature type="domain" description="HTH lysR-type" evidence="5">
    <location>
        <begin position="1"/>
        <end position="60"/>
    </location>
</feature>
<dbReference type="AlphaFoldDB" id="A0A8G2BL71"/>
<dbReference type="EMBL" id="FNBW01000015">
    <property type="protein sequence ID" value="SDG35323.1"/>
    <property type="molecule type" value="Genomic_DNA"/>
</dbReference>
<accession>A0A8G2BL71</accession>
<dbReference type="InterPro" id="IPR000847">
    <property type="entry name" value="LysR_HTH_N"/>
</dbReference>
<evidence type="ECO:0000256" key="3">
    <source>
        <dbReference type="ARBA" id="ARBA00023125"/>
    </source>
</evidence>
<protein>
    <submittedName>
        <fullName evidence="6">DNA-binding transcriptional regulator, LysR family</fullName>
    </submittedName>
</protein>
<dbReference type="InterPro" id="IPR036390">
    <property type="entry name" value="WH_DNA-bd_sf"/>
</dbReference>
<keyword evidence="2" id="KW-0805">Transcription regulation</keyword>
<dbReference type="GO" id="GO:0005829">
    <property type="term" value="C:cytosol"/>
    <property type="evidence" value="ECO:0007669"/>
    <property type="project" value="TreeGrafter"/>
</dbReference>
<evidence type="ECO:0000256" key="2">
    <source>
        <dbReference type="ARBA" id="ARBA00023015"/>
    </source>
</evidence>
<dbReference type="Gene3D" id="3.40.190.10">
    <property type="entry name" value="Periplasmic binding protein-like II"/>
    <property type="match status" value="2"/>
</dbReference>
<evidence type="ECO:0000313" key="7">
    <source>
        <dbReference type="Proteomes" id="UP000198615"/>
    </source>
</evidence>
<dbReference type="Pfam" id="PF00126">
    <property type="entry name" value="HTH_1"/>
    <property type="match status" value="1"/>
</dbReference>
<evidence type="ECO:0000259" key="5">
    <source>
        <dbReference type="PROSITE" id="PS50931"/>
    </source>
</evidence>
<proteinExistence type="inferred from homology"/>
<dbReference type="CDD" id="cd08440">
    <property type="entry name" value="PBP2_LTTR_like_4"/>
    <property type="match status" value="1"/>
</dbReference>
<reference evidence="6 7" key="1">
    <citation type="submission" date="2016-10" db="EMBL/GenBank/DDBJ databases">
        <authorList>
            <person name="Varghese N."/>
            <person name="Submissions S."/>
        </authorList>
    </citation>
    <scope>NUCLEOTIDE SEQUENCE [LARGE SCALE GENOMIC DNA]</scope>
    <source>
        <strain evidence="6 7">DSM 18839</strain>
    </source>
</reference>
<dbReference type="SUPFAM" id="SSF53850">
    <property type="entry name" value="Periplasmic binding protein-like II"/>
    <property type="match status" value="1"/>
</dbReference>
<organism evidence="6 7">
    <name type="scientific">Thalassobaculum litoreum DSM 18839</name>
    <dbReference type="NCBI Taxonomy" id="1123362"/>
    <lineage>
        <taxon>Bacteria</taxon>
        <taxon>Pseudomonadati</taxon>
        <taxon>Pseudomonadota</taxon>
        <taxon>Alphaproteobacteria</taxon>
        <taxon>Rhodospirillales</taxon>
        <taxon>Thalassobaculaceae</taxon>
        <taxon>Thalassobaculum</taxon>
    </lineage>
</organism>
<comment type="similarity">
    <text evidence="1">Belongs to the LysR transcriptional regulatory family.</text>
</comment>